<organism evidence="3 4">
    <name type="scientific">Zeimonas arvi</name>
    <dbReference type="NCBI Taxonomy" id="2498847"/>
    <lineage>
        <taxon>Bacteria</taxon>
        <taxon>Pseudomonadati</taxon>
        <taxon>Pseudomonadota</taxon>
        <taxon>Betaproteobacteria</taxon>
        <taxon>Burkholderiales</taxon>
        <taxon>Burkholderiaceae</taxon>
        <taxon>Zeimonas</taxon>
    </lineage>
</organism>
<evidence type="ECO:0000313" key="4">
    <source>
        <dbReference type="Proteomes" id="UP000321548"/>
    </source>
</evidence>
<dbReference type="Gene3D" id="3.40.190.150">
    <property type="entry name" value="Bordetella uptake gene, domain 1"/>
    <property type="match status" value="1"/>
</dbReference>
<feature type="chain" id="PRO_5022686914" evidence="2">
    <location>
        <begin position="24"/>
        <end position="326"/>
    </location>
</feature>
<dbReference type="Proteomes" id="UP000321548">
    <property type="component" value="Unassembled WGS sequence"/>
</dbReference>
<keyword evidence="4" id="KW-1185">Reference proteome</keyword>
<dbReference type="AlphaFoldDB" id="A0A5C8P5C3"/>
<comment type="similarity">
    <text evidence="1">Belongs to the UPF0065 (bug) family.</text>
</comment>
<evidence type="ECO:0000313" key="3">
    <source>
        <dbReference type="EMBL" id="TXL68901.1"/>
    </source>
</evidence>
<dbReference type="PANTHER" id="PTHR42928">
    <property type="entry name" value="TRICARBOXYLATE-BINDING PROTEIN"/>
    <property type="match status" value="1"/>
</dbReference>
<dbReference type="CDD" id="cd13576">
    <property type="entry name" value="PBP2_BugD_Asp"/>
    <property type="match status" value="1"/>
</dbReference>
<dbReference type="EMBL" id="VDUY01000001">
    <property type="protein sequence ID" value="TXL68901.1"/>
    <property type="molecule type" value="Genomic_DNA"/>
</dbReference>
<sequence length="326" mass="34491">MFVRLMAGAAGLALSFAAGVASAQDYPTRPIAITVPFAAGGPTDTVARTVADAMAKHLPGANIVVENTAGAGGTIGVGKVARAKADGYSLLVFHIGMATAPSLYRKLQYDPLEDFEFIGMINEVPMTIMVKNDLPARNMTELVPYLKANASKVTLANAGIGAASHLCGLMFQSAIGQELVTVPYKGTAPAMADLMGGQVDLLCDQTTNTTPQIKAGKVKAVAITSPKRIPSLPDLPTMIEQGHKDFDISIWHGMYAPKGTPKPVIDKLVAALQKALEDENLNKRFADLGATTVSKDRATPEALRKHLAAEIDRWRPVIQKAGVYAD</sequence>
<accession>A0A5C8P5C3</accession>
<comment type="caution">
    <text evidence="3">The sequence shown here is derived from an EMBL/GenBank/DDBJ whole genome shotgun (WGS) entry which is preliminary data.</text>
</comment>
<dbReference type="SUPFAM" id="SSF53850">
    <property type="entry name" value="Periplasmic binding protein-like II"/>
    <property type="match status" value="1"/>
</dbReference>
<protein>
    <submittedName>
        <fullName evidence="3">Tripartite tricarboxylate transporter substrate binding protein BugD</fullName>
    </submittedName>
</protein>
<evidence type="ECO:0000256" key="2">
    <source>
        <dbReference type="SAM" id="SignalP"/>
    </source>
</evidence>
<proteinExistence type="inferred from homology"/>
<dbReference type="Gene3D" id="3.40.190.10">
    <property type="entry name" value="Periplasmic binding protein-like II"/>
    <property type="match status" value="1"/>
</dbReference>
<gene>
    <name evidence="3" type="ORF">FHP08_04270</name>
</gene>
<dbReference type="OrthoDB" id="8678477at2"/>
<dbReference type="Pfam" id="PF03401">
    <property type="entry name" value="TctC"/>
    <property type="match status" value="1"/>
</dbReference>
<name>A0A5C8P5C3_9BURK</name>
<dbReference type="InterPro" id="IPR042100">
    <property type="entry name" value="Bug_dom1"/>
</dbReference>
<dbReference type="PANTHER" id="PTHR42928:SF5">
    <property type="entry name" value="BLR1237 PROTEIN"/>
    <property type="match status" value="1"/>
</dbReference>
<reference evidence="3 4" key="1">
    <citation type="submission" date="2019-06" db="EMBL/GenBank/DDBJ databases">
        <title>Quisquiliibacterium sp. nov., isolated from a maize field.</title>
        <authorList>
            <person name="Lin S.-Y."/>
            <person name="Tsai C.-F."/>
            <person name="Young C.-C."/>
        </authorList>
    </citation>
    <scope>NUCLEOTIDE SEQUENCE [LARGE SCALE GENOMIC DNA]</scope>
    <source>
        <strain evidence="3 4">CC-CFT501</strain>
    </source>
</reference>
<feature type="signal peptide" evidence="2">
    <location>
        <begin position="1"/>
        <end position="23"/>
    </location>
</feature>
<evidence type="ECO:0000256" key="1">
    <source>
        <dbReference type="ARBA" id="ARBA00006987"/>
    </source>
</evidence>
<keyword evidence="2" id="KW-0732">Signal</keyword>
<dbReference type="InterPro" id="IPR005064">
    <property type="entry name" value="BUG"/>
</dbReference>
<dbReference type="RefSeq" id="WP_147703036.1">
    <property type="nucleotide sequence ID" value="NZ_VDUY01000001.1"/>
</dbReference>
<dbReference type="PIRSF" id="PIRSF017082">
    <property type="entry name" value="YflP"/>
    <property type="match status" value="1"/>
</dbReference>